<reference evidence="1 2" key="1">
    <citation type="journal article" date="2016" name="Mol. Biol. Evol.">
        <title>Comparative Genomics of Early-Diverging Mushroom-Forming Fungi Provides Insights into the Origins of Lignocellulose Decay Capabilities.</title>
        <authorList>
            <person name="Nagy L.G."/>
            <person name="Riley R."/>
            <person name="Tritt A."/>
            <person name="Adam C."/>
            <person name="Daum C."/>
            <person name="Floudas D."/>
            <person name="Sun H."/>
            <person name="Yadav J.S."/>
            <person name="Pangilinan J."/>
            <person name="Larsson K.H."/>
            <person name="Matsuura K."/>
            <person name="Barry K."/>
            <person name="Labutti K."/>
            <person name="Kuo R."/>
            <person name="Ohm R.A."/>
            <person name="Bhattacharya S.S."/>
            <person name="Shirouzu T."/>
            <person name="Yoshinaga Y."/>
            <person name="Martin F.M."/>
            <person name="Grigoriev I.V."/>
            <person name="Hibbett D.S."/>
        </authorList>
    </citation>
    <scope>NUCLEOTIDE SEQUENCE [LARGE SCALE GENOMIC DNA]</scope>
    <source>
        <strain evidence="1 2">CBS 109695</strain>
    </source>
</reference>
<keyword evidence="2" id="KW-1185">Reference proteome</keyword>
<sequence>MGGGNQSDFDSRASLGRILPRLIPARLPSEAPQTPIPDALGPLQNSICQQITDLFVFVVGFGHAPACVAVPTRTPFGMMSAQLRCWVHAYLPTSAPVIFKR</sequence>
<evidence type="ECO:0000313" key="2">
    <source>
        <dbReference type="Proteomes" id="UP000076532"/>
    </source>
</evidence>
<dbReference type="AlphaFoldDB" id="A0A166H453"/>
<protein>
    <submittedName>
        <fullName evidence="1">Uncharacterized protein</fullName>
    </submittedName>
</protein>
<organism evidence="1 2">
    <name type="scientific">Athelia psychrophila</name>
    <dbReference type="NCBI Taxonomy" id="1759441"/>
    <lineage>
        <taxon>Eukaryota</taxon>
        <taxon>Fungi</taxon>
        <taxon>Dikarya</taxon>
        <taxon>Basidiomycota</taxon>
        <taxon>Agaricomycotina</taxon>
        <taxon>Agaricomycetes</taxon>
        <taxon>Agaricomycetidae</taxon>
        <taxon>Atheliales</taxon>
        <taxon>Atheliaceae</taxon>
        <taxon>Athelia</taxon>
    </lineage>
</organism>
<evidence type="ECO:0000313" key="1">
    <source>
        <dbReference type="EMBL" id="KZP18461.1"/>
    </source>
</evidence>
<gene>
    <name evidence="1" type="ORF">FIBSPDRAFT_863711</name>
</gene>
<dbReference type="EMBL" id="KV417572">
    <property type="protein sequence ID" value="KZP18461.1"/>
    <property type="molecule type" value="Genomic_DNA"/>
</dbReference>
<name>A0A166H453_9AGAM</name>
<proteinExistence type="predicted"/>
<dbReference type="Proteomes" id="UP000076532">
    <property type="component" value="Unassembled WGS sequence"/>
</dbReference>
<accession>A0A166H453</accession>